<dbReference type="GO" id="GO:0016787">
    <property type="term" value="F:hydrolase activity"/>
    <property type="evidence" value="ECO:0007669"/>
    <property type="project" value="UniProtKB-KW"/>
</dbReference>
<dbReference type="Gene3D" id="3.40.50.1820">
    <property type="entry name" value="alpha/beta hydrolase"/>
    <property type="match status" value="1"/>
</dbReference>
<evidence type="ECO:0000256" key="1">
    <source>
        <dbReference type="ARBA" id="ARBA00022801"/>
    </source>
</evidence>
<dbReference type="SUPFAM" id="SSF53474">
    <property type="entry name" value="alpha/beta-Hydrolases"/>
    <property type="match status" value="1"/>
</dbReference>
<protein>
    <submittedName>
        <fullName evidence="3">Alpha/beta hydrolase</fullName>
    </submittedName>
</protein>
<evidence type="ECO:0000313" key="3">
    <source>
        <dbReference type="EMBL" id="MBL3680016.1"/>
    </source>
</evidence>
<evidence type="ECO:0000313" key="4">
    <source>
        <dbReference type="Proteomes" id="UP001645859"/>
    </source>
</evidence>
<reference evidence="3 4" key="1">
    <citation type="submission" date="2018-09" db="EMBL/GenBank/DDBJ databases">
        <title>Comparative genomics of Leucobacter spp.</title>
        <authorList>
            <person name="Reis A.C."/>
            <person name="Kolvenbach B.A."/>
            <person name="Corvini P.F.X."/>
            <person name="Nunes O.C."/>
        </authorList>
    </citation>
    <scope>NUCLEOTIDE SEQUENCE [LARGE SCALE GENOMIC DNA]</scope>
    <source>
        <strain evidence="3 4">TAN 31504</strain>
    </source>
</reference>
<keyword evidence="4" id="KW-1185">Reference proteome</keyword>
<dbReference type="Pfam" id="PF07859">
    <property type="entry name" value="Abhydrolase_3"/>
    <property type="match status" value="1"/>
</dbReference>
<dbReference type="PANTHER" id="PTHR48081">
    <property type="entry name" value="AB HYDROLASE SUPERFAMILY PROTEIN C4A8.06C"/>
    <property type="match status" value="1"/>
</dbReference>
<keyword evidence="1 3" id="KW-0378">Hydrolase</keyword>
<dbReference type="Proteomes" id="UP001645859">
    <property type="component" value="Unassembled WGS sequence"/>
</dbReference>
<name>A0ABS1SHY7_9MICO</name>
<feature type="domain" description="Alpha/beta hydrolase fold-3" evidence="2">
    <location>
        <begin position="82"/>
        <end position="291"/>
    </location>
</feature>
<comment type="caution">
    <text evidence="3">The sequence shown here is derived from an EMBL/GenBank/DDBJ whole genome shotgun (WGS) entry which is preliminary data.</text>
</comment>
<proteinExistence type="predicted"/>
<evidence type="ECO:0000259" key="2">
    <source>
        <dbReference type="Pfam" id="PF07859"/>
    </source>
</evidence>
<dbReference type="PANTHER" id="PTHR48081:SF8">
    <property type="entry name" value="ALPHA_BETA HYDROLASE FOLD-3 DOMAIN-CONTAINING PROTEIN-RELATED"/>
    <property type="match status" value="1"/>
</dbReference>
<organism evidence="3 4">
    <name type="scientific">Leucobacter chromiireducens subsp. solipictus</name>
    <dbReference type="NCBI Taxonomy" id="398235"/>
    <lineage>
        <taxon>Bacteria</taxon>
        <taxon>Bacillati</taxon>
        <taxon>Actinomycetota</taxon>
        <taxon>Actinomycetes</taxon>
        <taxon>Micrococcales</taxon>
        <taxon>Microbacteriaceae</taxon>
        <taxon>Leucobacter</taxon>
    </lineage>
</organism>
<sequence>MLDALAASAQPPLTEETLAAMRGGGGPAFPGGAAVAAELGVSAEELRIPGPAGAPELEITVFRPAGSSAGSDAGSGTTLPVLVNFHGGGMIVGHRSWEHARVAELVARHGVIGVNVEYRLAPEDPFPAGAEDTYAATCWVADHAAELGADPARLVVMGGSAGGGFAAAVALMARDRGGPRIAGQLLLCPMLDNTNATVSSRQYDGIGTWQRDANLLAWRCVLGPELASSADAPAYAAPARAADLSGLPPAFIEVGAAEMFRDEDTEYARRIWATGGQAELHVWAGGCHGFDMYAPEAEITRAALASRDSWLRRILGGGDRG</sequence>
<accession>A0ABS1SHY7</accession>
<gene>
    <name evidence="3" type="ORF">D3230_12065</name>
</gene>
<dbReference type="InterPro" id="IPR050300">
    <property type="entry name" value="GDXG_lipolytic_enzyme"/>
</dbReference>
<dbReference type="EMBL" id="QYAC01000006">
    <property type="protein sequence ID" value="MBL3680016.1"/>
    <property type="molecule type" value="Genomic_DNA"/>
</dbReference>
<dbReference type="InterPro" id="IPR013094">
    <property type="entry name" value="AB_hydrolase_3"/>
</dbReference>
<dbReference type="InterPro" id="IPR029058">
    <property type="entry name" value="AB_hydrolase_fold"/>
</dbReference>